<dbReference type="PANTHER" id="PTHR43394:SF1">
    <property type="entry name" value="ATP-BINDING CASSETTE SUB-FAMILY B MEMBER 10, MITOCHONDRIAL"/>
    <property type="match status" value="1"/>
</dbReference>
<evidence type="ECO:0000256" key="1">
    <source>
        <dbReference type="ARBA" id="ARBA00004651"/>
    </source>
</evidence>
<sequence length="588" mass="65602">MPSSQLLYAEYKSDRPLQTLINLYRRDFSNIGLSLLFFLIKHSPEWLRPLIVANIIDIISQPAQHSLRELWLNGAVLGASILQNIPTHYLHRRYMSLATRKMESRLRIAIAQRLQQLSLSFYHKHNTGALQSKLLRDVEAIQVLTNQIFQFFPSTLITICIAIVVTAIRVPWFLLFFGATVPIAAILIKMLRKPLKERNHALRQQMESMSARLIEMIKLIPLTRAHGVETTEMSKTEGKLDYVQQAAIRVDSINAITNASSWVTLRLFSSICLVTSASLAFTDRMNISIGDVVLLTGYFDSLTMAIVQILNVLPQLGKGFEAISSIGEILESSELEQNQGKAALSQVRGSFLFERVSFGYPHTETIAITDFSLRVEPGETIALVGYSGAGKSTLLNLIIGFVQPTGGKILLDGRDLSTLDKRTYRRFISVVSQETILFAGTVRENILYGSEGVSDTLLQQAIEDANAREFIEELPQGLETTIGENGVKLSGGQRQRLAIARALIRNPRVLILDEATASLDTASESLIQSALERLMQQRTTFVVAHRFSTIRQADRIVVLEKGKIAEIGNYDRLLANRGIFATLHGLQI</sequence>
<dbReference type="Pfam" id="PF00005">
    <property type="entry name" value="ABC_tran"/>
    <property type="match status" value="1"/>
</dbReference>
<protein>
    <submittedName>
        <fullName evidence="10">ABC-type multidrug transport system, ATPase and permease component</fullName>
    </submittedName>
</protein>
<evidence type="ECO:0000259" key="9">
    <source>
        <dbReference type="PROSITE" id="PS50929"/>
    </source>
</evidence>
<dbReference type="RefSeq" id="WP_144871663.1">
    <property type="nucleotide sequence ID" value="NZ_LR213948.1"/>
</dbReference>
<dbReference type="PROSITE" id="PS50929">
    <property type="entry name" value="ABC_TM1F"/>
    <property type="match status" value="1"/>
</dbReference>
<dbReference type="SMART" id="SM00382">
    <property type="entry name" value="AAA"/>
    <property type="match status" value="1"/>
</dbReference>
<dbReference type="FunFam" id="3.40.50.300:FF:000218">
    <property type="entry name" value="Multidrug ABC transporter ATP-binding protein"/>
    <property type="match status" value="1"/>
</dbReference>
<keyword evidence="6 7" id="KW-0472">Membrane</keyword>
<dbReference type="Gene3D" id="1.20.1560.10">
    <property type="entry name" value="ABC transporter type 1, transmembrane domain"/>
    <property type="match status" value="1"/>
</dbReference>
<evidence type="ECO:0000259" key="8">
    <source>
        <dbReference type="PROSITE" id="PS50893"/>
    </source>
</evidence>
<keyword evidence="3" id="KW-0547">Nucleotide-binding</keyword>
<dbReference type="SUPFAM" id="SSF52540">
    <property type="entry name" value="P-loop containing nucleoside triphosphate hydrolases"/>
    <property type="match status" value="1"/>
</dbReference>
<evidence type="ECO:0000313" key="11">
    <source>
        <dbReference type="Proteomes" id="UP000320055"/>
    </source>
</evidence>
<keyword evidence="5 7" id="KW-1133">Transmembrane helix</keyword>
<dbReference type="AlphaFoldDB" id="A0A563VPI3"/>
<proteinExistence type="predicted"/>
<dbReference type="InterPro" id="IPR027417">
    <property type="entry name" value="P-loop_NTPase"/>
</dbReference>
<keyword evidence="11" id="KW-1185">Reference proteome</keyword>
<dbReference type="Proteomes" id="UP000320055">
    <property type="component" value="Unassembled WGS sequence"/>
</dbReference>
<dbReference type="InterPro" id="IPR039421">
    <property type="entry name" value="Type_1_exporter"/>
</dbReference>
<keyword evidence="4" id="KW-0067">ATP-binding</keyword>
<dbReference type="EMBL" id="CAACVJ010000110">
    <property type="protein sequence ID" value="VEP13378.1"/>
    <property type="molecule type" value="Genomic_DNA"/>
</dbReference>
<accession>A0A563VPI3</accession>
<dbReference type="InterPro" id="IPR036640">
    <property type="entry name" value="ABC1_TM_sf"/>
</dbReference>
<dbReference type="Gene3D" id="3.40.50.300">
    <property type="entry name" value="P-loop containing nucleotide triphosphate hydrolases"/>
    <property type="match status" value="1"/>
</dbReference>
<dbReference type="GO" id="GO:0016887">
    <property type="term" value="F:ATP hydrolysis activity"/>
    <property type="evidence" value="ECO:0007669"/>
    <property type="project" value="InterPro"/>
</dbReference>
<dbReference type="OrthoDB" id="9762778at2"/>
<name>A0A563VPI3_9CYAN</name>
<dbReference type="InterPro" id="IPR003593">
    <property type="entry name" value="AAA+_ATPase"/>
</dbReference>
<evidence type="ECO:0000256" key="7">
    <source>
        <dbReference type="SAM" id="Phobius"/>
    </source>
</evidence>
<keyword evidence="2 7" id="KW-0812">Transmembrane</keyword>
<dbReference type="CDD" id="cd07346">
    <property type="entry name" value="ABC_6TM_exporters"/>
    <property type="match status" value="1"/>
</dbReference>
<dbReference type="InterPro" id="IPR003439">
    <property type="entry name" value="ABC_transporter-like_ATP-bd"/>
</dbReference>
<dbReference type="GO" id="GO:0005524">
    <property type="term" value="F:ATP binding"/>
    <property type="evidence" value="ECO:0007669"/>
    <property type="project" value="UniProtKB-KW"/>
</dbReference>
<reference evidence="10 11" key="1">
    <citation type="submission" date="2019-01" db="EMBL/GenBank/DDBJ databases">
        <authorList>
            <person name="Brito A."/>
        </authorList>
    </citation>
    <scope>NUCLEOTIDE SEQUENCE [LARGE SCALE GENOMIC DNA]</scope>
    <source>
        <strain evidence="10">1</strain>
    </source>
</reference>
<dbReference type="PROSITE" id="PS50893">
    <property type="entry name" value="ABC_TRANSPORTER_2"/>
    <property type="match status" value="1"/>
</dbReference>
<feature type="transmembrane region" description="Helical" evidence="7">
    <location>
        <begin position="170"/>
        <end position="188"/>
    </location>
</feature>
<dbReference type="PANTHER" id="PTHR43394">
    <property type="entry name" value="ATP-DEPENDENT PERMEASE MDL1, MITOCHONDRIAL"/>
    <property type="match status" value="1"/>
</dbReference>
<evidence type="ECO:0000313" key="10">
    <source>
        <dbReference type="EMBL" id="VEP13378.1"/>
    </source>
</evidence>
<comment type="subcellular location">
    <subcellularLocation>
        <location evidence="1">Cell membrane</location>
        <topology evidence="1">Multi-pass membrane protein</topology>
    </subcellularLocation>
</comment>
<dbReference type="GO" id="GO:0015421">
    <property type="term" value="F:ABC-type oligopeptide transporter activity"/>
    <property type="evidence" value="ECO:0007669"/>
    <property type="project" value="TreeGrafter"/>
</dbReference>
<evidence type="ECO:0000256" key="4">
    <source>
        <dbReference type="ARBA" id="ARBA00022840"/>
    </source>
</evidence>
<organism evidence="10 11">
    <name type="scientific">Hyella patelloides LEGE 07179</name>
    <dbReference type="NCBI Taxonomy" id="945734"/>
    <lineage>
        <taxon>Bacteria</taxon>
        <taxon>Bacillati</taxon>
        <taxon>Cyanobacteriota</taxon>
        <taxon>Cyanophyceae</taxon>
        <taxon>Pleurocapsales</taxon>
        <taxon>Hyellaceae</taxon>
        <taxon>Hyella</taxon>
    </lineage>
</organism>
<dbReference type="PROSITE" id="PS00211">
    <property type="entry name" value="ABC_TRANSPORTER_1"/>
    <property type="match status" value="1"/>
</dbReference>
<gene>
    <name evidence="10" type="ORF">H1P_1980004</name>
</gene>
<evidence type="ECO:0000256" key="5">
    <source>
        <dbReference type="ARBA" id="ARBA00022989"/>
    </source>
</evidence>
<dbReference type="InterPro" id="IPR011527">
    <property type="entry name" value="ABC1_TM_dom"/>
</dbReference>
<dbReference type="GO" id="GO:0005886">
    <property type="term" value="C:plasma membrane"/>
    <property type="evidence" value="ECO:0007669"/>
    <property type="project" value="UniProtKB-SubCell"/>
</dbReference>
<dbReference type="Pfam" id="PF00664">
    <property type="entry name" value="ABC_membrane"/>
    <property type="match status" value="1"/>
</dbReference>
<feature type="transmembrane region" description="Helical" evidence="7">
    <location>
        <begin position="143"/>
        <end position="164"/>
    </location>
</feature>
<evidence type="ECO:0000256" key="6">
    <source>
        <dbReference type="ARBA" id="ARBA00023136"/>
    </source>
</evidence>
<feature type="domain" description="ABC transmembrane type-1" evidence="9">
    <location>
        <begin position="49"/>
        <end position="318"/>
    </location>
</feature>
<feature type="domain" description="ABC transporter" evidence="8">
    <location>
        <begin position="351"/>
        <end position="586"/>
    </location>
</feature>
<dbReference type="InterPro" id="IPR017871">
    <property type="entry name" value="ABC_transporter-like_CS"/>
</dbReference>
<dbReference type="SUPFAM" id="SSF90123">
    <property type="entry name" value="ABC transporter transmembrane region"/>
    <property type="match status" value="1"/>
</dbReference>
<evidence type="ECO:0000256" key="2">
    <source>
        <dbReference type="ARBA" id="ARBA00022692"/>
    </source>
</evidence>
<evidence type="ECO:0000256" key="3">
    <source>
        <dbReference type="ARBA" id="ARBA00022741"/>
    </source>
</evidence>